<organism evidence="6 7">
    <name type="scientific">Paenibacillus allorhizosphaerae</name>
    <dbReference type="NCBI Taxonomy" id="2849866"/>
    <lineage>
        <taxon>Bacteria</taxon>
        <taxon>Bacillati</taxon>
        <taxon>Bacillota</taxon>
        <taxon>Bacilli</taxon>
        <taxon>Bacillales</taxon>
        <taxon>Paenibacillaceae</taxon>
        <taxon>Paenibacillus</taxon>
    </lineage>
</organism>
<proteinExistence type="inferred from homology"/>
<reference evidence="6 7" key="1">
    <citation type="submission" date="2021-06" db="EMBL/GenBank/DDBJ databases">
        <authorList>
            <person name="Criscuolo A."/>
        </authorList>
    </citation>
    <scope>NUCLEOTIDE SEQUENCE [LARGE SCALE GENOMIC DNA]</scope>
    <source>
        <strain evidence="7">CIP 111802</strain>
    </source>
</reference>
<dbReference type="PROSITE" id="PS00523">
    <property type="entry name" value="SULFATASE_1"/>
    <property type="match status" value="1"/>
</dbReference>
<evidence type="ECO:0000313" key="6">
    <source>
        <dbReference type="EMBL" id="CAG7654375.1"/>
    </source>
</evidence>
<evidence type="ECO:0000259" key="5">
    <source>
        <dbReference type="Pfam" id="PF00884"/>
    </source>
</evidence>
<dbReference type="InterPro" id="IPR050738">
    <property type="entry name" value="Sulfatase"/>
</dbReference>
<accession>A0ABM8VQL2</accession>
<sequence>MTKKPNLVFVFSDQHRAEAVGYEGNPDVKTPWMDQLHDCSVSFDLAISGAPVCCPARASLLTGQRPLTNGVFVNDVQLNPDAVTIGKVLKAAGYDTAYIGKWHLDGRGRSSHIPPERRQGFDFWRVLECTHSYNKSFYYGNDPVMLQWDGYDAKAQTDCAREYIRDHEKNRPFAMFLSWGPPHDPYHTAPEKYRQMYDPSTIRLRDNVSDSMAERVRKDLAGYYSHISALDDCLGDLWKTLREEGVEEETIFIYTSDHGDMVGSQGHYNKQKPWDESIRVPFLLHWPQAFGKLAKRVDMPFSTIDVMPTLLGLCGIAIPETVQGISFAGYLFGKEDLIVEETLIENAHPFGQWIRKNGGKEFRGIRTRRYTYVRALSGPWLLYDNLKDPFQLNNLIGTTEGQRLLPDLDDRLNRLLEKYNDEFLPGDTYIERWGYPVDENGTVPYTGFI</sequence>
<comment type="similarity">
    <text evidence="1">Belongs to the sulfatase family.</text>
</comment>
<keyword evidence="2" id="KW-0479">Metal-binding</keyword>
<keyword evidence="7" id="KW-1185">Reference proteome</keyword>
<gene>
    <name evidence="6" type="ORF">PAECIP111802_05756</name>
</gene>
<dbReference type="RefSeq" id="WP_218101961.1">
    <property type="nucleotide sequence ID" value="NZ_CAJVCE010000022.1"/>
</dbReference>
<name>A0ABM8VQL2_9BACL</name>
<dbReference type="PANTHER" id="PTHR42693">
    <property type="entry name" value="ARYLSULFATASE FAMILY MEMBER"/>
    <property type="match status" value="1"/>
</dbReference>
<dbReference type="EMBL" id="CAJVCE010000022">
    <property type="protein sequence ID" value="CAG7654375.1"/>
    <property type="molecule type" value="Genomic_DNA"/>
</dbReference>
<protein>
    <submittedName>
        <fullName evidence="6">Ulvan-active sulfatase</fullName>
        <ecNumber evidence="6">3.1.6.-</ecNumber>
    </submittedName>
</protein>
<dbReference type="CDD" id="cd16034">
    <property type="entry name" value="sulfatase_like"/>
    <property type="match status" value="1"/>
</dbReference>
<dbReference type="GO" id="GO:0016787">
    <property type="term" value="F:hydrolase activity"/>
    <property type="evidence" value="ECO:0007669"/>
    <property type="project" value="UniProtKB-KW"/>
</dbReference>
<evidence type="ECO:0000256" key="4">
    <source>
        <dbReference type="ARBA" id="ARBA00022837"/>
    </source>
</evidence>
<dbReference type="PANTHER" id="PTHR42693:SF53">
    <property type="entry name" value="ENDO-4-O-SULFATASE"/>
    <property type="match status" value="1"/>
</dbReference>
<dbReference type="Pfam" id="PF00884">
    <property type="entry name" value="Sulfatase"/>
    <property type="match status" value="1"/>
</dbReference>
<dbReference type="PROSITE" id="PS00149">
    <property type="entry name" value="SULFATASE_2"/>
    <property type="match status" value="1"/>
</dbReference>
<dbReference type="InterPro" id="IPR000917">
    <property type="entry name" value="Sulfatase_N"/>
</dbReference>
<dbReference type="InterPro" id="IPR024607">
    <property type="entry name" value="Sulfatase_CS"/>
</dbReference>
<dbReference type="Proteomes" id="UP000730618">
    <property type="component" value="Unassembled WGS sequence"/>
</dbReference>
<evidence type="ECO:0000256" key="2">
    <source>
        <dbReference type="ARBA" id="ARBA00022723"/>
    </source>
</evidence>
<keyword evidence="4" id="KW-0106">Calcium</keyword>
<evidence type="ECO:0000313" key="7">
    <source>
        <dbReference type="Proteomes" id="UP000730618"/>
    </source>
</evidence>
<keyword evidence="3 6" id="KW-0378">Hydrolase</keyword>
<evidence type="ECO:0000256" key="1">
    <source>
        <dbReference type="ARBA" id="ARBA00008779"/>
    </source>
</evidence>
<dbReference type="EC" id="3.1.6.-" evidence="6"/>
<comment type="caution">
    <text evidence="6">The sequence shown here is derived from an EMBL/GenBank/DDBJ whole genome shotgun (WGS) entry which is preliminary data.</text>
</comment>
<feature type="domain" description="Sulfatase N-terminal" evidence="5">
    <location>
        <begin position="5"/>
        <end position="316"/>
    </location>
</feature>
<evidence type="ECO:0000256" key="3">
    <source>
        <dbReference type="ARBA" id="ARBA00022801"/>
    </source>
</evidence>